<keyword evidence="3" id="KW-1185">Reference proteome</keyword>
<reference evidence="2 3" key="1">
    <citation type="submission" date="2021-01" db="EMBL/GenBank/DDBJ databases">
        <title>Identification of strong promoters based on the transcriptome of Brevibacillus choshinensis.</title>
        <authorList>
            <person name="Yao D."/>
            <person name="Zhang K."/>
            <person name="Wu J."/>
        </authorList>
    </citation>
    <scope>NUCLEOTIDE SEQUENCE [LARGE SCALE GENOMIC DNA]</scope>
    <source>
        <strain evidence="2 3">HPD31-SP3</strain>
    </source>
</reference>
<evidence type="ECO:0000313" key="2">
    <source>
        <dbReference type="EMBL" id="QRG65616.1"/>
    </source>
</evidence>
<accession>A0ABX7FJW0</accession>
<feature type="transmembrane region" description="Helical" evidence="1">
    <location>
        <begin position="276"/>
        <end position="296"/>
    </location>
</feature>
<sequence>MRRIIIIGSSGGNLYNLGGKDPQKLLGEIRTQAKAAGVEIAGIQFIAARGSMDTAGKGTHAEVYCLDAESGTPVVSYTGTLEACNEWVRGTDEALALALQNGQIDGMISMSADPNGANEKVVNAAVEKKVPIVGTGGTSMALISAKGAHVLLTSGTTGTTNRTRAISFVTAFAKHWGITYRPMIGDAAQAGAASDKPWKRINIRGIMMSSLPGFIALALVLALSKIPGLDMLSGVFDVLIKALPVVIAAIAAKQVSDMEEVSVVAGVLAGILSTDGGIIGGMIGGIGAGLLVNVLFRKCIEWKFPTTTVNIIAGGVSGLAAGLIVYYLLAPIALQAGEWVKVLIEGAVSYSPALAGLIAGLLIWPAIIGGVYHAAILPIVLLEMEKTGNSFLGAVDMVGLVMVSAGITLANIISPREKSEATVATPGFLINMGFGTFVEAAYPFMFSNKLVFAGAIVSSGIAGMMVGVFDVRGTAYVPSVMAPLLSNNMLGFIAAMASGLLCSLLITLAANQIAKKKQVQQTGEKINA</sequence>
<keyword evidence="2" id="KW-0762">Sugar transport</keyword>
<evidence type="ECO:0000313" key="3">
    <source>
        <dbReference type="Proteomes" id="UP000596248"/>
    </source>
</evidence>
<keyword evidence="1" id="KW-1133">Transmembrane helix</keyword>
<feature type="transmembrane region" description="Helical" evidence="1">
    <location>
        <begin position="394"/>
        <end position="413"/>
    </location>
</feature>
<feature type="transmembrane region" description="Helical" evidence="1">
    <location>
        <begin position="354"/>
        <end position="382"/>
    </location>
</feature>
<feature type="transmembrane region" description="Helical" evidence="1">
    <location>
        <begin position="308"/>
        <end position="334"/>
    </location>
</feature>
<keyword evidence="2" id="KW-0813">Transport</keyword>
<feature type="transmembrane region" description="Helical" evidence="1">
    <location>
        <begin position="489"/>
        <end position="510"/>
    </location>
</feature>
<feature type="transmembrane region" description="Helical" evidence="1">
    <location>
        <begin position="205"/>
        <end position="223"/>
    </location>
</feature>
<proteinExistence type="predicted"/>
<gene>
    <name evidence="2" type="ORF">JNE38_18635</name>
</gene>
<feature type="transmembrane region" description="Helical" evidence="1">
    <location>
        <begin position="450"/>
        <end position="469"/>
    </location>
</feature>
<organism evidence="2 3">
    <name type="scientific">Brevibacillus choshinensis</name>
    <dbReference type="NCBI Taxonomy" id="54911"/>
    <lineage>
        <taxon>Bacteria</taxon>
        <taxon>Bacillati</taxon>
        <taxon>Bacillota</taxon>
        <taxon>Bacilli</taxon>
        <taxon>Bacillales</taxon>
        <taxon>Paenibacillaceae</taxon>
        <taxon>Brevibacillus</taxon>
    </lineage>
</organism>
<keyword evidence="1" id="KW-0812">Transmembrane</keyword>
<evidence type="ECO:0000256" key="1">
    <source>
        <dbReference type="SAM" id="Phobius"/>
    </source>
</evidence>
<dbReference type="Proteomes" id="UP000596248">
    <property type="component" value="Chromosome"/>
</dbReference>
<feature type="transmembrane region" description="Helical" evidence="1">
    <location>
        <begin position="419"/>
        <end position="438"/>
    </location>
</feature>
<dbReference type="RefSeq" id="WP_203255125.1">
    <property type="nucleotide sequence ID" value="NZ_CP069127.1"/>
</dbReference>
<name>A0ABX7FJW0_BRECH</name>
<keyword evidence="1" id="KW-0472">Membrane</keyword>
<protein>
    <submittedName>
        <fullName evidence="2">PTS sugar transporter</fullName>
    </submittedName>
</protein>
<dbReference type="EMBL" id="CP069127">
    <property type="protein sequence ID" value="QRG65616.1"/>
    <property type="molecule type" value="Genomic_DNA"/>
</dbReference>